<sequence>MPLGLTISRNASSTSIATSDAYAPPNSDFPNGLTLSGEPLEFAPLEAPPSRSWLSNLRRPRTAPGPKNFSHGGGPRSPLSDDDGEWRRDSALLSTPLPGTSATGKSPVSTARTSTGTSEATRGSNDDRGSDRDLGMESSLPQIVVHGSQDQRKERHDGMQRPAVPEKEQEFGQLPSMIPTGGFEELVSLDKVQFSTRGSMLLDGKRAAVFKETHTTASSPKIEEEEMETTTTTTTTKMMTPPPRTPEKEKTLPPPEVPDKEFAPAPVPANVSTQPKSQLRALPPQQESVRRQSRFSDRVLTVDEWELSLRVRSMYEFGNEKGIDHGLAAQTLVEEEDDATETLAPMNSASKTRSLRVGWIRSDNHHHLRRSPSLITKRESFIPRERFEFAGGIEDWEDVGGDEVDRYGFILPKPHPDSRGSSRSAATYDSPGTGMQRVSTNLRDLSDSPRRKRTIRRSNSRARASVPNHGTPLSRKASKRSLHPPGSIKSFRSNTSQFSITRSPLRFASNRLPHNRERRWMDEASDMLTLPPGLEDIAVAKEGRKEALAMKKKEWQREGKWRKMGKATQRMAKGGGMLFDFDPRDAKVISRTWKGIPDKWRASAWWSFLAASAKRDSKSLGEDELIELFYELQEEGSADDVQIDCDVPRTINRHIMFRRRYRGGQRLLFRVLHALSLYFPDTGYVQGMAALAATFLCYYDEEQAFVMMVRMWQLRGLDRLYSSGFGGLMECLEEFETDWLRGGEVAKKLEELNITSTAYGTRWYLTLFNYSIPFPAQLRVWDVFLLLGDVSNCSKTFANKPTTKTGNSFGADLDVLHATSAALMDATREVLLDSDFEGAMKCLTSWIPVKDEDLLMKVALAEWRLRKKRGG</sequence>
<comment type="caution">
    <text evidence="3">The sequence shown here is derived from an EMBL/GenBank/DDBJ whole genome shotgun (WGS) entry which is preliminary data.</text>
</comment>
<keyword evidence="4" id="KW-1185">Reference proteome</keyword>
<protein>
    <submittedName>
        <fullName evidence="3">Rab-GTPase-TBC domain-containing protein</fullName>
    </submittedName>
</protein>
<dbReference type="InterPro" id="IPR000195">
    <property type="entry name" value="Rab-GAP-TBC_dom"/>
</dbReference>
<feature type="region of interest" description="Disordered" evidence="1">
    <location>
        <begin position="1"/>
        <end position="177"/>
    </location>
</feature>
<dbReference type="PANTHER" id="PTHR47219:SF9">
    <property type="entry name" value="GTPASE ACTIVATING PROTEIN AND CENTROSOME-ASSOCIATED, ISOFORM B"/>
    <property type="match status" value="1"/>
</dbReference>
<feature type="compositionally biased region" description="Low complexity" evidence="1">
    <location>
        <begin position="229"/>
        <end position="239"/>
    </location>
</feature>
<feature type="region of interest" description="Disordered" evidence="1">
    <location>
        <begin position="408"/>
        <end position="495"/>
    </location>
</feature>
<evidence type="ECO:0000256" key="1">
    <source>
        <dbReference type="SAM" id="MobiDB-lite"/>
    </source>
</evidence>
<dbReference type="FunFam" id="1.10.8.270:FF:000023">
    <property type="entry name" value="TBC domain-containing protein C1778.09"/>
    <property type="match status" value="1"/>
</dbReference>
<feature type="compositionally biased region" description="Basic residues" evidence="1">
    <location>
        <begin position="450"/>
        <end position="460"/>
    </location>
</feature>
<dbReference type="GO" id="GO:0031267">
    <property type="term" value="F:small GTPase binding"/>
    <property type="evidence" value="ECO:0007669"/>
    <property type="project" value="TreeGrafter"/>
</dbReference>
<dbReference type="SUPFAM" id="SSF47923">
    <property type="entry name" value="Ypt/Rab-GAP domain of gyp1p"/>
    <property type="match status" value="2"/>
</dbReference>
<evidence type="ECO:0000259" key="2">
    <source>
        <dbReference type="PROSITE" id="PS50086"/>
    </source>
</evidence>
<dbReference type="GO" id="GO:0005096">
    <property type="term" value="F:GTPase activator activity"/>
    <property type="evidence" value="ECO:0007669"/>
    <property type="project" value="TreeGrafter"/>
</dbReference>
<name>A0A4Z1PKQ2_9PEZI</name>
<dbReference type="PROSITE" id="PS50086">
    <property type="entry name" value="TBC_RABGAP"/>
    <property type="match status" value="1"/>
</dbReference>
<dbReference type="SMART" id="SM00164">
    <property type="entry name" value="TBC"/>
    <property type="match status" value="1"/>
</dbReference>
<feature type="compositionally biased region" description="Polar residues" evidence="1">
    <location>
        <begin position="7"/>
        <end position="18"/>
    </location>
</feature>
<dbReference type="InterPro" id="IPR035969">
    <property type="entry name" value="Rab-GAP_TBC_sf"/>
</dbReference>
<dbReference type="STRING" id="86259.A0A4Z1PKQ2"/>
<reference evidence="3 4" key="1">
    <citation type="submission" date="2019-04" db="EMBL/GenBank/DDBJ databases">
        <title>High contiguity whole genome sequence and gene annotation resource for two Venturia nashicola isolates.</title>
        <authorList>
            <person name="Prokchorchik M."/>
            <person name="Won K."/>
            <person name="Lee Y."/>
            <person name="Choi E.D."/>
            <person name="Segonzac C."/>
            <person name="Sohn K.H."/>
        </authorList>
    </citation>
    <scope>NUCLEOTIDE SEQUENCE [LARGE SCALE GENOMIC DNA]</scope>
    <source>
        <strain evidence="3 4">PRI2</strain>
    </source>
</reference>
<dbReference type="Pfam" id="PF00566">
    <property type="entry name" value="RabGAP-TBC"/>
    <property type="match status" value="1"/>
</dbReference>
<feature type="compositionally biased region" description="Basic and acidic residues" evidence="1">
    <location>
        <begin position="149"/>
        <end position="170"/>
    </location>
</feature>
<feature type="compositionally biased region" description="Low complexity" evidence="1">
    <location>
        <begin position="38"/>
        <end position="49"/>
    </location>
</feature>
<evidence type="ECO:0000313" key="4">
    <source>
        <dbReference type="Proteomes" id="UP000298493"/>
    </source>
</evidence>
<dbReference type="Gene3D" id="1.10.8.270">
    <property type="entry name" value="putative rabgap domain of human tbc1 domain family member 14 like domains"/>
    <property type="match status" value="1"/>
</dbReference>
<accession>A0A4Z1PKQ2</accession>
<dbReference type="EMBL" id="SNSC02000008">
    <property type="protein sequence ID" value="TID22454.1"/>
    <property type="molecule type" value="Genomic_DNA"/>
</dbReference>
<dbReference type="InterPro" id="IPR050302">
    <property type="entry name" value="Rab_GAP_TBC_domain"/>
</dbReference>
<feature type="region of interest" description="Disordered" evidence="1">
    <location>
        <begin position="213"/>
        <end position="290"/>
    </location>
</feature>
<dbReference type="PANTHER" id="PTHR47219">
    <property type="entry name" value="RAB GTPASE-ACTIVATING PROTEIN 1-LIKE"/>
    <property type="match status" value="1"/>
</dbReference>
<feature type="compositionally biased region" description="Polar residues" evidence="1">
    <location>
        <begin position="97"/>
        <end position="121"/>
    </location>
</feature>
<proteinExistence type="predicted"/>
<feature type="compositionally biased region" description="Basic and acidic residues" evidence="1">
    <location>
        <begin position="245"/>
        <end position="262"/>
    </location>
</feature>
<dbReference type="FunFam" id="1.10.472.80:FF:000055">
    <property type="entry name" value="TBC domain-containing protein C1778.09"/>
    <property type="match status" value="1"/>
</dbReference>
<feature type="compositionally biased region" description="Basic and acidic residues" evidence="1">
    <location>
        <begin position="124"/>
        <end position="135"/>
    </location>
</feature>
<dbReference type="AlphaFoldDB" id="A0A4Z1PKQ2"/>
<dbReference type="Proteomes" id="UP000298493">
    <property type="component" value="Unassembled WGS sequence"/>
</dbReference>
<gene>
    <name evidence="3" type="ORF">E6O75_ATG11248</name>
</gene>
<feature type="domain" description="Rab-GAP TBC" evidence="2">
    <location>
        <begin position="595"/>
        <end position="788"/>
    </location>
</feature>
<evidence type="ECO:0000313" key="3">
    <source>
        <dbReference type="EMBL" id="TID22454.1"/>
    </source>
</evidence>
<dbReference type="Gene3D" id="1.10.472.80">
    <property type="entry name" value="Ypt/Rab-GAP domain of gyp1p, domain 3"/>
    <property type="match status" value="1"/>
</dbReference>
<dbReference type="OrthoDB" id="294251at2759"/>
<organism evidence="3 4">
    <name type="scientific">Venturia nashicola</name>
    <dbReference type="NCBI Taxonomy" id="86259"/>
    <lineage>
        <taxon>Eukaryota</taxon>
        <taxon>Fungi</taxon>
        <taxon>Dikarya</taxon>
        <taxon>Ascomycota</taxon>
        <taxon>Pezizomycotina</taxon>
        <taxon>Dothideomycetes</taxon>
        <taxon>Pleosporomycetidae</taxon>
        <taxon>Venturiales</taxon>
        <taxon>Venturiaceae</taxon>
        <taxon>Venturia</taxon>
    </lineage>
</organism>